<name>A0A9X0U5Y5_9BACT</name>
<dbReference type="GO" id="GO:0016853">
    <property type="term" value="F:isomerase activity"/>
    <property type="evidence" value="ECO:0007669"/>
    <property type="project" value="UniProtKB-KW"/>
</dbReference>
<evidence type="ECO:0000313" key="1">
    <source>
        <dbReference type="EMBL" id="MBB5330938.1"/>
    </source>
</evidence>
<reference evidence="1 2" key="1">
    <citation type="submission" date="2020-08" db="EMBL/GenBank/DDBJ databases">
        <title>Genomic Encyclopedia of Type Strains, Phase IV (KMG-V): Genome sequencing to study the core and pangenomes of soil and plant-associated prokaryotes.</title>
        <authorList>
            <person name="Whitman W."/>
        </authorList>
    </citation>
    <scope>NUCLEOTIDE SEQUENCE [LARGE SCALE GENOMIC DNA]</scope>
    <source>
        <strain evidence="1 2">X5P2</strain>
    </source>
</reference>
<dbReference type="EMBL" id="JACHEB010000012">
    <property type="protein sequence ID" value="MBB5330938.1"/>
    <property type="molecule type" value="Genomic_DNA"/>
</dbReference>
<organism evidence="1 2">
    <name type="scientific">Tunturiibacter gelidiferens</name>
    <dbReference type="NCBI Taxonomy" id="3069689"/>
    <lineage>
        <taxon>Bacteria</taxon>
        <taxon>Pseudomonadati</taxon>
        <taxon>Acidobacteriota</taxon>
        <taxon>Terriglobia</taxon>
        <taxon>Terriglobales</taxon>
        <taxon>Acidobacteriaceae</taxon>
        <taxon>Tunturiibacter</taxon>
    </lineage>
</organism>
<keyword evidence="2" id="KW-1185">Reference proteome</keyword>
<dbReference type="Gene3D" id="3.40.30.10">
    <property type="entry name" value="Glutaredoxin"/>
    <property type="match status" value="1"/>
</dbReference>
<comment type="caution">
    <text evidence="1">The sequence shown here is derived from an EMBL/GenBank/DDBJ whole genome shotgun (WGS) entry which is preliminary data.</text>
</comment>
<sequence>MPSFSDQFSSALRYERYLAVGTEEQQRRWKQVYNIAHLDPTQQQLIAGFQREMKILVHSGIWCGDCVEQCPFIQRIAEANPAKIDLRFLEREMNAELSEDLRINGGSRVPVLRFYSEDGPWCATSGDRTLNRYRALALKRLGQAVRRASFRWRRVKRKLHSPTGSTKWNVCN</sequence>
<dbReference type="AlphaFoldDB" id="A0A9X0U5Y5"/>
<gene>
    <name evidence="1" type="ORF">HDF14_004575</name>
</gene>
<dbReference type="InterPro" id="IPR036249">
    <property type="entry name" value="Thioredoxin-like_sf"/>
</dbReference>
<evidence type="ECO:0000313" key="2">
    <source>
        <dbReference type="Proteomes" id="UP000535182"/>
    </source>
</evidence>
<accession>A0A9X0U5Y5</accession>
<dbReference type="Pfam" id="PF14595">
    <property type="entry name" value="Thioredoxin_9"/>
    <property type="match status" value="1"/>
</dbReference>
<dbReference type="Proteomes" id="UP000535182">
    <property type="component" value="Unassembled WGS sequence"/>
</dbReference>
<dbReference type="SUPFAM" id="SSF52833">
    <property type="entry name" value="Thioredoxin-like"/>
    <property type="match status" value="1"/>
</dbReference>
<dbReference type="RefSeq" id="WP_183980815.1">
    <property type="nucleotide sequence ID" value="NZ_JACHEB010000012.1"/>
</dbReference>
<keyword evidence="1" id="KW-0413">Isomerase</keyword>
<protein>
    <submittedName>
        <fullName evidence="1">Thiol-disulfide isomerase/thioredoxin</fullName>
    </submittedName>
</protein>
<proteinExistence type="predicted"/>